<evidence type="ECO:0000256" key="1">
    <source>
        <dbReference type="SAM" id="Phobius"/>
    </source>
</evidence>
<keyword evidence="1" id="KW-1133">Transmembrane helix</keyword>
<protein>
    <submittedName>
        <fullName evidence="2">Uncharacterized protein</fullName>
    </submittedName>
</protein>
<keyword evidence="1" id="KW-0812">Transmembrane</keyword>
<sequence length="108" mass="12515">MFTIYHLLGTLAISFGIIIKIYSQFFIFVIPTYASGYFIIHLVVLTPARVILADFFSSWARGWRHKSSLAYAKLLLSIERGNSQQRYTYRNKKKPIPIFMGVGFRMSL</sequence>
<gene>
    <name evidence="2" type="ORF">B7R76_06240</name>
</gene>
<organism evidence="2 3">
    <name type="scientific">Mageeibacillus indolicus</name>
    <dbReference type="NCBI Taxonomy" id="884684"/>
    <lineage>
        <taxon>Bacteria</taxon>
        <taxon>Bacillati</taxon>
        <taxon>Bacillota</taxon>
        <taxon>Clostridia</taxon>
        <taxon>Eubacteriales</taxon>
        <taxon>Oscillospiraceae</taxon>
        <taxon>Mageeibacillus</taxon>
    </lineage>
</organism>
<dbReference type="AlphaFoldDB" id="A0A2J8B101"/>
<proteinExistence type="predicted"/>
<evidence type="ECO:0000313" key="3">
    <source>
        <dbReference type="Proteomes" id="UP000236394"/>
    </source>
</evidence>
<dbReference type="EMBL" id="NBZD01000003">
    <property type="protein sequence ID" value="PNH18436.1"/>
    <property type="molecule type" value="Genomic_DNA"/>
</dbReference>
<dbReference type="Proteomes" id="UP000236394">
    <property type="component" value="Unassembled WGS sequence"/>
</dbReference>
<evidence type="ECO:0000313" key="2">
    <source>
        <dbReference type="EMBL" id="PNH18436.1"/>
    </source>
</evidence>
<dbReference type="RefSeq" id="WP_102892638.1">
    <property type="nucleotide sequence ID" value="NZ_NBZD01000003.1"/>
</dbReference>
<reference evidence="3" key="1">
    <citation type="submission" date="2017-04" db="EMBL/GenBank/DDBJ databases">
        <authorList>
            <person name="Bumgarner R.E."/>
            <person name="Fredricks D.N."/>
            <person name="Srinivasan S."/>
        </authorList>
    </citation>
    <scope>NUCLEOTIDE SEQUENCE [LARGE SCALE GENOMIC DNA]</scope>
    <source>
        <strain evidence="3">KA00405</strain>
    </source>
</reference>
<keyword evidence="1" id="KW-0472">Membrane</keyword>
<feature type="transmembrane region" description="Helical" evidence="1">
    <location>
        <begin position="36"/>
        <end position="56"/>
    </location>
</feature>
<name>A0A2J8B101_9FIRM</name>
<accession>A0A2J8B101</accession>
<feature type="transmembrane region" description="Helical" evidence="1">
    <location>
        <begin position="7"/>
        <end position="30"/>
    </location>
</feature>
<comment type="caution">
    <text evidence="2">The sequence shown here is derived from an EMBL/GenBank/DDBJ whole genome shotgun (WGS) entry which is preliminary data.</text>
</comment>